<keyword evidence="7" id="KW-0282">Flagellum</keyword>
<dbReference type="InterPro" id="IPR058805">
    <property type="entry name" value="SpaO_FliMN_C_rel"/>
</dbReference>
<dbReference type="Gene3D" id="2.30.330.10">
    <property type="entry name" value="SpoA-like"/>
    <property type="match status" value="1"/>
</dbReference>
<dbReference type="EMBL" id="JBDQQU010000026">
    <property type="protein sequence ID" value="MEO3956529.1"/>
    <property type="molecule type" value="Genomic_DNA"/>
</dbReference>
<accession>A0ABV0HA94</accession>
<evidence type="ECO:0000259" key="5">
    <source>
        <dbReference type="Pfam" id="PF26294"/>
    </source>
</evidence>
<evidence type="ECO:0000256" key="1">
    <source>
        <dbReference type="ARBA" id="ARBA00009226"/>
    </source>
</evidence>
<feature type="domain" description="SpaO FliM/N C-terminal related" evidence="6">
    <location>
        <begin position="152"/>
        <end position="208"/>
    </location>
</feature>
<dbReference type="InterPro" id="IPR058804">
    <property type="entry name" value="SpaO_N"/>
</dbReference>
<reference evidence="7 8" key="1">
    <citation type="submission" date="2024-05" db="EMBL/GenBank/DDBJ databases">
        <authorList>
            <person name="De Oliveira J.P."/>
            <person name="Noriler S.A."/>
            <person name="De Oliveira A.G."/>
            <person name="Sipoli D.S."/>
        </authorList>
    </citation>
    <scope>NUCLEOTIDE SEQUENCE [LARGE SCALE GENOMIC DNA]</scope>
    <source>
        <strain evidence="7 8">LABIM186</strain>
    </source>
</reference>
<keyword evidence="3" id="KW-0843">Virulence</keyword>
<evidence type="ECO:0000313" key="8">
    <source>
        <dbReference type="Proteomes" id="UP001438292"/>
    </source>
</evidence>
<keyword evidence="7" id="KW-0969">Cilium</keyword>
<evidence type="ECO:0000259" key="6">
    <source>
        <dbReference type="Pfam" id="PF26304"/>
    </source>
</evidence>
<feature type="domain" description="Flagellar motor switch protein FliN-like C-terminal" evidence="4">
    <location>
        <begin position="223"/>
        <end position="289"/>
    </location>
</feature>
<proteinExistence type="inferred from homology"/>
<protein>
    <recommendedName>
        <fullName evidence="2">Surface presentation of antigens protein SpaO</fullName>
    </recommendedName>
</protein>
<dbReference type="Proteomes" id="UP001438292">
    <property type="component" value="Unassembled WGS sequence"/>
</dbReference>
<evidence type="ECO:0000259" key="4">
    <source>
        <dbReference type="Pfam" id="PF01052"/>
    </source>
</evidence>
<evidence type="ECO:0000256" key="2">
    <source>
        <dbReference type="ARBA" id="ARBA00021925"/>
    </source>
</evidence>
<evidence type="ECO:0000256" key="3">
    <source>
        <dbReference type="ARBA" id="ARBA00023026"/>
    </source>
</evidence>
<dbReference type="SUPFAM" id="SSF101801">
    <property type="entry name" value="Surface presentation of antigens (SPOA)"/>
    <property type="match status" value="1"/>
</dbReference>
<name>A0ABV0HA94_9NEIS</name>
<dbReference type="InterPro" id="IPR036429">
    <property type="entry name" value="SpoA-like_sf"/>
</dbReference>
<gene>
    <name evidence="7" type="ORF">ABH309_18980</name>
</gene>
<evidence type="ECO:0000313" key="7">
    <source>
        <dbReference type="EMBL" id="MEO3956529.1"/>
    </source>
</evidence>
<keyword evidence="8" id="KW-1185">Reference proteome</keyword>
<dbReference type="PRINTS" id="PR01339">
    <property type="entry name" value="TYPE3OMOPROT"/>
</dbReference>
<dbReference type="PANTHER" id="PTHR30034:SF5">
    <property type="entry name" value="SECRETION SYSTEM APPARATUS PROTEIN SSAQ"/>
    <property type="match status" value="1"/>
</dbReference>
<sequence>MNAFELRTVTPDKLYQRQLLARWREHGVAVDEALALDTGARYVVVEADGGRWRGLIDPRVWLAQTMPALARLASAGCDDTQLLRLLAATHQPLTVPVPDLAYQTLHVVGWEMQPTEALPSLPTSQGRLWLSQLPAGCDVQPQREGPLPPVLVPLTWALGYSWLSLAAVRRVVPGDVLLITTPELRVSSHGVAIGHYVWQQQGILMDTPQFDTPNDTTDMPPLLSRLPVKLEFILQQRVLRLDELRSLYQGQVLPLTHDAERHIEVRANGVCLARGELVQLDEQLGVEISALYPEALHE</sequence>
<dbReference type="InterPro" id="IPR003283">
    <property type="entry name" value="T3SS_OMP_SpaO"/>
</dbReference>
<dbReference type="RefSeq" id="WP_346196268.1">
    <property type="nucleotide sequence ID" value="NZ_JBDJHV010000042.1"/>
</dbReference>
<dbReference type="Pfam" id="PF01052">
    <property type="entry name" value="FliMN_C"/>
    <property type="match status" value="1"/>
</dbReference>
<keyword evidence="7" id="KW-0966">Cell projection</keyword>
<dbReference type="InterPro" id="IPR001543">
    <property type="entry name" value="FliN-like_C"/>
</dbReference>
<dbReference type="PANTHER" id="PTHR30034">
    <property type="entry name" value="FLAGELLAR MOTOR SWITCH PROTEIN FLIM"/>
    <property type="match status" value="1"/>
</dbReference>
<dbReference type="Pfam" id="PF26294">
    <property type="entry name" value="SpaO_N"/>
    <property type="match status" value="1"/>
</dbReference>
<comment type="similarity">
    <text evidence="1">Belongs to the FliN/MopA/SpaO family.</text>
</comment>
<organism evidence="7 8">
    <name type="scientific">Chromobacterium piscinae</name>
    <dbReference type="NCBI Taxonomy" id="686831"/>
    <lineage>
        <taxon>Bacteria</taxon>
        <taxon>Pseudomonadati</taxon>
        <taxon>Pseudomonadota</taxon>
        <taxon>Betaproteobacteria</taxon>
        <taxon>Neisseriales</taxon>
        <taxon>Chromobacteriaceae</taxon>
        <taxon>Chromobacterium</taxon>
    </lineage>
</organism>
<comment type="caution">
    <text evidence="7">The sequence shown here is derived from an EMBL/GenBank/DDBJ whole genome shotgun (WGS) entry which is preliminary data.</text>
</comment>
<feature type="domain" description="SpaO N-terminal" evidence="5">
    <location>
        <begin position="6"/>
        <end position="134"/>
    </location>
</feature>
<dbReference type="Pfam" id="PF26304">
    <property type="entry name" value="FliMN_C_rel"/>
    <property type="match status" value="1"/>
</dbReference>